<accession>A0A1B8AUI7</accession>
<dbReference type="InterPro" id="IPR018247">
    <property type="entry name" value="EF_Hand_1_Ca_BS"/>
</dbReference>
<dbReference type="PANTHER" id="PTHR10837">
    <property type="entry name" value="PEPTIDYLARGININE DEIMINASE"/>
    <property type="match status" value="1"/>
</dbReference>
<feature type="region of interest" description="Disordered" evidence="1">
    <location>
        <begin position="501"/>
        <end position="527"/>
    </location>
</feature>
<dbReference type="AlphaFoldDB" id="A0A1B8AUI7"/>
<dbReference type="PROSITE" id="PS00018">
    <property type="entry name" value="EF_HAND_1"/>
    <property type="match status" value="1"/>
</dbReference>
<organism evidence="4 5">
    <name type="scientific">Fusarium poae</name>
    <dbReference type="NCBI Taxonomy" id="36050"/>
    <lineage>
        <taxon>Eukaryota</taxon>
        <taxon>Fungi</taxon>
        <taxon>Dikarya</taxon>
        <taxon>Ascomycota</taxon>
        <taxon>Pezizomycotina</taxon>
        <taxon>Sordariomycetes</taxon>
        <taxon>Hypocreomycetidae</taxon>
        <taxon>Hypocreales</taxon>
        <taxon>Nectriaceae</taxon>
        <taxon>Fusarium</taxon>
    </lineage>
</organism>
<dbReference type="GO" id="GO:0004668">
    <property type="term" value="F:protein-arginine deiminase activity"/>
    <property type="evidence" value="ECO:0007669"/>
    <property type="project" value="InterPro"/>
</dbReference>
<protein>
    <recommendedName>
        <fullName evidence="3">Protein-arginine deiminase C-terminal domain-containing protein</fullName>
    </recommendedName>
</protein>
<dbReference type="SUPFAM" id="SSF55909">
    <property type="entry name" value="Pentein"/>
    <property type="match status" value="1"/>
</dbReference>
<proteinExistence type="predicted"/>
<evidence type="ECO:0000256" key="2">
    <source>
        <dbReference type="SAM" id="SignalP"/>
    </source>
</evidence>
<dbReference type="PANTHER" id="PTHR10837:SF8">
    <property type="entry name" value="PROTEIN-ARGININE DEIMINASE"/>
    <property type="match status" value="1"/>
</dbReference>
<comment type="caution">
    <text evidence="4">The sequence shown here is derived from an EMBL/GenBank/DDBJ whole genome shotgun (WGS) entry which is preliminary data.</text>
</comment>
<dbReference type="Proteomes" id="UP000091967">
    <property type="component" value="Unassembled WGS sequence"/>
</dbReference>
<name>A0A1B8AUI7_FUSPO</name>
<evidence type="ECO:0000313" key="4">
    <source>
        <dbReference type="EMBL" id="OBS24199.1"/>
    </source>
</evidence>
<evidence type="ECO:0000259" key="3">
    <source>
        <dbReference type="Pfam" id="PF03068"/>
    </source>
</evidence>
<dbReference type="SUPFAM" id="SSF110083">
    <property type="entry name" value="Peptidylarginine deiminase Pad4, middle domain"/>
    <property type="match status" value="1"/>
</dbReference>
<dbReference type="Gene3D" id="3.75.10.10">
    <property type="entry name" value="L-arginine/glycine Amidinotransferase, Chain A"/>
    <property type="match status" value="1"/>
</dbReference>
<feature type="region of interest" description="Disordered" evidence="1">
    <location>
        <begin position="303"/>
        <end position="328"/>
    </location>
</feature>
<feature type="domain" description="Protein-arginine deiminase C-terminal" evidence="3">
    <location>
        <begin position="190"/>
        <end position="636"/>
    </location>
</feature>
<feature type="compositionally biased region" description="Polar residues" evidence="1">
    <location>
        <begin position="510"/>
        <end position="527"/>
    </location>
</feature>
<dbReference type="EMBL" id="LYXU01000002">
    <property type="protein sequence ID" value="OBS24199.1"/>
    <property type="molecule type" value="Genomic_DNA"/>
</dbReference>
<feature type="chain" id="PRO_5008603272" description="Protein-arginine deiminase C-terminal domain-containing protein" evidence="2">
    <location>
        <begin position="22"/>
        <end position="636"/>
    </location>
</feature>
<dbReference type="OMA" id="IRIMIRS"/>
<evidence type="ECO:0000313" key="5">
    <source>
        <dbReference type="Proteomes" id="UP000091967"/>
    </source>
</evidence>
<dbReference type="InterPro" id="IPR036556">
    <property type="entry name" value="PAD_central_sf"/>
</dbReference>
<dbReference type="STRING" id="36050.A0A1B8AUI7"/>
<keyword evidence="5" id="KW-1185">Reference proteome</keyword>
<dbReference type="InterPro" id="IPR004303">
    <property type="entry name" value="PAD"/>
</dbReference>
<sequence length="636" mass="69755">MHLLNGKAAVVALALLNSCNALKVTILADTNRDGKVDKNDVTGKSTWTNNKGALILPNIGDTGRRCAKKWGPSANIQGDESYLDKCNDASDNVQRNPKYLAPLKTLPLTSLSASAKGSISIADKAAASKVRIFVKQSGKWNYVAADHVFTAKDLSSGLELGVDARDVRRPQGWNGYAKIQFTVTDGKAKATDAVAVRVAPVLTHHHGQHAQRIFTTGVNEAGFNRIQEEYVADLLRNVGNAGIKEPVFQFHNQDIWTQDFFETGYASIPGPNGPVSIRIMIRSVQSTRRSGRDAFHDLRNDQVGAVQHPGDGDSIDSTGNLETIPPYSHNGKSFPVGRTIMGAWEGRAPLMVEFLKAQQVQDPLILDTSWLYVGHVDEFIQFLPSDNKRGWVIMVADPMKGVDLLKNAAKAGHGQVKAVSRPLSAGEKKEKLCLPRQTIAETLKFKQFDAINKHSAERIQANLDIIKQETGITEEEIHRVPTLFYYTESNSWLCAGESSSQTAETASTQPQKAASNSGITMKASQGGPSFKAKSIVEAATPKKSIHRRVIDPATQVTTLYPDSVNGLVMTDSRVLVPNPWGPVINKQDIFAAAVSEIYANVGYNVTYQDDWFSHYRLQGDVHCGSNSWRDIPKKWW</sequence>
<reference evidence="4 5" key="1">
    <citation type="submission" date="2016-06" db="EMBL/GenBank/DDBJ databases">
        <title>Living apart together: crosstalk between the core and supernumerary genomes in a fungal plant pathogen.</title>
        <authorList>
            <person name="Vanheule A."/>
            <person name="Audenaert K."/>
            <person name="Warris S."/>
            <person name="Van De Geest H."/>
            <person name="Schijlen E."/>
            <person name="Hofte M."/>
            <person name="De Saeger S."/>
            <person name="Haesaert G."/>
            <person name="Waalwijk C."/>
            <person name="Van Der Lee T."/>
        </authorList>
    </citation>
    <scope>NUCLEOTIDE SEQUENCE [LARGE SCALE GENOMIC DNA]</scope>
    <source>
        <strain evidence="4 5">2516</strain>
    </source>
</reference>
<dbReference type="GO" id="GO:0005737">
    <property type="term" value="C:cytoplasm"/>
    <property type="evidence" value="ECO:0007669"/>
    <property type="project" value="InterPro"/>
</dbReference>
<gene>
    <name evidence="4" type="ORF">FPOA_04746</name>
</gene>
<dbReference type="Gene3D" id="2.60.40.1700">
    <property type="entry name" value="Protein-arginine deiminase, central domain"/>
    <property type="match status" value="1"/>
</dbReference>
<dbReference type="InterPro" id="IPR013530">
    <property type="entry name" value="PAD_C"/>
</dbReference>
<dbReference type="Pfam" id="PF03068">
    <property type="entry name" value="PAD"/>
    <property type="match status" value="1"/>
</dbReference>
<keyword evidence="2" id="KW-0732">Signal</keyword>
<evidence type="ECO:0000256" key="1">
    <source>
        <dbReference type="SAM" id="MobiDB-lite"/>
    </source>
</evidence>
<dbReference type="GO" id="GO:0005509">
    <property type="term" value="F:calcium ion binding"/>
    <property type="evidence" value="ECO:0007669"/>
    <property type="project" value="InterPro"/>
</dbReference>
<feature type="signal peptide" evidence="2">
    <location>
        <begin position="1"/>
        <end position="21"/>
    </location>
</feature>